<dbReference type="Gene3D" id="3.40.50.1000">
    <property type="entry name" value="HAD superfamily/HAD-like"/>
    <property type="match status" value="1"/>
</dbReference>
<dbReference type="EMBL" id="CP001145">
    <property type="protein sequence ID" value="ACI17796.1"/>
    <property type="molecule type" value="Genomic_DNA"/>
</dbReference>
<dbReference type="SUPFAM" id="SSF56784">
    <property type="entry name" value="HAD-like"/>
    <property type="match status" value="1"/>
</dbReference>
<gene>
    <name evidence="1" type="ordered locus">COPRO5265_1029</name>
</gene>
<dbReference type="KEGG" id="cpo:COPRO5265_1029"/>
<dbReference type="InterPro" id="IPR027706">
    <property type="entry name" value="PGP_Pase"/>
</dbReference>
<dbReference type="HOGENOM" id="CLU_056221_4_0_9"/>
<evidence type="ECO:0000313" key="1">
    <source>
        <dbReference type="EMBL" id="ACI17796.1"/>
    </source>
</evidence>
<proteinExistence type="predicted"/>
<dbReference type="InterPro" id="IPR023214">
    <property type="entry name" value="HAD_sf"/>
</dbReference>
<dbReference type="eggNOG" id="COG2179">
    <property type="taxonomic scope" value="Bacteria"/>
</dbReference>
<dbReference type="OrthoDB" id="9787572at2"/>
<organism evidence="1 2">
    <name type="scientific">Coprothermobacter proteolyticus (strain ATCC 35245 / DSM 5265 / OCM 4 / BT)</name>
    <dbReference type="NCBI Taxonomy" id="309798"/>
    <lineage>
        <taxon>Bacteria</taxon>
        <taxon>Pseudomonadati</taxon>
        <taxon>Coprothermobacterota</taxon>
        <taxon>Coprothermobacteria</taxon>
        <taxon>Coprothermobacterales</taxon>
        <taxon>Coprothermobacteraceae</taxon>
        <taxon>Coprothermobacter</taxon>
    </lineage>
</organism>
<dbReference type="GO" id="GO:0008962">
    <property type="term" value="F:phosphatidylglycerophosphatase activity"/>
    <property type="evidence" value="ECO:0007669"/>
    <property type="project" value="InterPro"/>
</dbReference>
<dbReference type="STRING" id="309798.COPRO5265_1029"/>
<accession>B5Y999</accession>
<dbReference type="RefSeq" id="WP_012544448.1">
    <property type="nucleotide sequence ID" value="NC_011295.1"/>
</dbReference>
<name>B5Y999_COPPD</name>
<dbReference type="Proteomes" id="UP000001732">
    <property type="component" value="Chromosome"/>
</dbReference>
<evidence type="ECO:0000313" key="2">
    <source>
        <dbReference type="Proteomes" id="UP000001732"/>
    </source>
</evidence>
<dbReference type="Pfam" id="PF09419">
    <property type="entry name" value="PGP_phosphatase"/>
    <property type="match status" value="1"/>
</dbReference>
<reference evidence="1 2" key="2">
    <citation type="journal article" date="2014" name="Genome Announc.">
        <title>Complete Genome Sequence of Coprothermobacter proteolyticus DSM 5265.</title>
        <authorList>
            <person name="Alexiev A."/>
            <person name="Coil D.A."/>
            <person name="Badger J.H."/>
            <person name="Enticknap J."/>
            <person name="Ward N."/>
            <person name="Robb F.T."/>
            <person name="Eisen J.A."/>
        </authorList>
    </citation>
    <scope>NUCLEOTIDE SEQUENCE [LARGE SCALE GENOMIC DNA]</scope>
    <source>
        <strain evidence="2">ATCC 35245 / DSM 5265 / OCM 4 / BT</strain>
    </source>
</reference>
<keyword evidence="2" id="KW-1185">Reference proteome</keyword>
<keyword evidence="1" id="KW-0378">Hydrolase</keyword>
<protein>
    <submittedName>
        <fullName evidence="1">Hydrolase, had-superfamily, subfamily iiia protein</fullName>
    </submittedName>
</protein>
<reference evidence="2" key="1">
    <citation type="submission" date="2008-08" db="EMBL/GenBank/DDBJ databases">
        <title>The complete genome sequence of Coprothermobacter proteolyticus strain ATCC 5245 / DSM 5265 / BT.</title>
        <authorList>
            <person name="Dodson R.J."/>
            <person name="Durkin A.S."/>
            <person name="Wu M."/>
            <person name="Eisen J."/>
            <person name="Sutton G."/>
        </authorList>
    </citation>
    <scope>NUCLEOTIDE SEQUENCE [LARGE SCALE GENOMIC DNA]</scope>
    <source>
        <strain evidence="2">ATCC 35245 / DSM 5265 / OCM 4 / BT</strain>
    </source>
</reference>
<sequence>MNLEPTAYFSRVSDIPLDMLISDGVGTLVVDVDNTLMPYDEDNIPDDIAEWMRKAKRHFTVVVISNTKPYRAKIIRKTLHVPAYGMCMKPLPISWLVLRRRVPKDKPAVVIGDQFFTDGLYAKWNNLKFIKVEPLSPKDATHTKVTRWLEKILFTTNTKPSD</sequence>
<dbReference type="AlphaFoldDB" id="B5Y999"/>
<dbReference type="InterPro" id="IPR036412">
    <property type="entry name" value="HAD-like_sf"/>
</dbReference>